<evidence type="ECO:0000256" key="4">
    <source>
        <dbReference type="ARBA" id="ARBA00046022"/>
    </source>
</evidence>
<keyword evidence="6" id="KW-0496">Mitochondrion</keyword>
<dbReference type="PANTHER" id="PTHR23222:SF0">
    <property type="entry name" value="PROHIBITIN 1"/>
    <property type="match status" value="1"/>
</dbReference>
<organism evidence="8 9">
    <name type="scientific">Neotoma lepida</name>
    <name type="common">Desert woodrat</name>
    <dbReference type="NCBI Taxonomy" id="56216"/>
    <lineage>
        <taxon>Eukaryota</taxon>
        <taxon>Metazoa</taxon>
        <taxon>Chordata</taxon>
        <taxon>Craniata</taxon>
        <taxon>Vertebrata</taxon>
        <taxon>Euteleostomi</taxon>
        <taxon>Mammalia</taxon>
        <taxon>Eutheria</taxon>
        <taxon>Euarchontoglires</taxon>
        <taxon>Glires</taxon>
        <taxon>Rodentia</taxon>
        <taxon>Myomorpha</taxon>
        <taxon>Muroidea</taxon>
        <taxon>Cricetidae</taxon>
        <taxon>Neotominae</taxon>
        <taxon>Neotoma</taxon>
    </lineage>
</organism>
<gene>
    <name evidence="8" type="ORF">A6R68_00704</name>
</gene>
<comment type="function">
    <text evidence="3">In the nucleus, acts as a transcription coregulator, enhances promoter binding by TP53, a transcription factor it activates, but reduces the promoter binding by E2F1, a transcription factor it represses. Interacts with STAT3 to affect IL17 secretion in T-helper Th17 cells.</text>
</comment>
<keyword evidence="2" id="KW-0237">DNA synthesis</keyword>
<comment type="caution">
    <text evidence="8">The sequence shown here is derived from an EMBL/GenBank/DDBJ whole genome shotgun (WGS) entry which is preliminary data.</text>
</comment>
<dbReference type="InterPro" id="IPR000163">
    <property type="entry name" value="Prohibitin"/>
</dbReference>
<reference evidence="8 9" key="1">
    <citation type="submission" date="2016-06" db="EMBL/GenBank/DDBJ databases">
        <title>The Draft Genome Sequence and Annotation of the Desert Woodrat Neotoma lepida.</title>
        <authorList>
            <person name="Campbell M."/>
            <person name="Oakeson K.F."/>
            <person name="Yandell M."/>
            <person name="Halpert J.R."/>
            <person name="Dearing D."/>
        </authorList>
    </citation>
    <scope>NUCLEOTIDE SEQUENCE [LARGE SCALE GENOMIC DNA]</scope>
    <source>
        <strain evidence="8">417</strain>
        <tissue evidence="8">Liver</tissue>
    </source>
</reference>
<evidence type="ECO:0000256" key="2">
    <source>
        <dbReference type="ARBA" id="ARBA00022634"/>
    </source>
</evidence>
<name>A0A1A6GX64_NEOLE</name>
<dbReference type="GO" id="GO:0007005">
    <property type="term" value="P:mitochondrion organization"/>
    <property type="evidence" value="ECO:0007669"/>
    <property type="project" value="TreeGrafter"/>
</dbReference>
<evidence type="ECO:0000313" key="9">
    <source>
        <dbReference type="Proteomes" id="UP000092124"/>
    </source>
</evidence>
<dbReference type="Proteomes" id="UP000092124">
    <property type="component" value="Unassembled WGS sequence"/>
</dbReference>
<comment type="function">
    <text evidence="4">Protein with pleiotropic attributes mediated in a cell-compartment- and tissue-specific manner, which include the plasma membrane-associated cell signaling functions, mitochondrial chaperone, and transcriptional co-regulator of transcription factors in the nucleus. Plays a role in adipose tissue and glucose homeostasis in a sex-specific manner. Contributes to pulmonary vascular remodeling by accelerating proliferation of pulmonary arterial smooth muscle cells.</text>
</comment>
<feature type="chain" id="PRO_5008345942" description="Prohibitin" evidence="7">
    <location>
        <begin position="26"/>
        <end position="61"/>
    </location>
</feature>
<keyword evidence="7" id="KW-0732">Signal</keyword>
<dbReference type="PANTHER" id="PTHR23222">
    <property type="entry name" value="PROHIBITIN"/>
    <property type="match status" value="1"/>
</dbReference>
<evidence type="ECO:0000256" key="1">
    <source>
        <dbReference type="ARBA" id="ARBA00009658"/>
    </source>
</evidence>
<evidence type="ECO:0000313" key="8">
    <source>
        <dbReference type="EMBL" id="OBS70756.1"/>
    </source>
</evidence>
<protein>
    <recommendedName>
        <fullName evidence="6">Prohibitin</fullName>
    </recommendedName>
</protein>
<proteinExistence type="inferred from homology"/>
<evidence type="ECO:0000256" key="5">
    <source>
        <dbReference type="ARBA" id="ARBA00046138"/>
    </source>
</evidence>
<comment type="subcellular location">
    <subcellularLocation>
        <location evidence="6">Mitochondrion inner membrane</location>
    </subcellularLocation>
</comment>
<comment type="similarity">
    <text evidence="1 6">Belongs to the prohibitin family.</text>
</comment>
<keyword evidence="9" id="KW-1185">Reference proteome</keyword>
<sequence length="61" mass="6838">MPNKPLLNLQNINITLHILFRLVASQLPCIYTSISEDYDERMLPSITTEILTSVVACFDAG</sequence>
<dbReference type="GO" id="GO:0005743">
    <property type="term" value="C:mitochondrial inner membrane"/>
    <property type="evidence" value="ECO:0007669"/>
    <property type="project" value="UniProtKB-SubCell"/>
</dbReference>
<feature type="signal peptide" evidence="7">
    <location>
        <begin position="1"/>
        <end position="25"/>
    </location>
</feature>
<keyword evidence="6" id="KW-0999">Mitochondrion inner membrane</keyword>
<dbReference type="EMBL" id="LZPO01066275">
    <property type="protein sequence ID" value="OBS70756.1"/>
    <property type="molecule type" value="Genomic_DNA"/>
</dbReference>
<evidence type="ECO:0000256" key="3">
    <source>
        <dbReference type="ARBA" id="ARBA00045600"/>
    </source>
</evidence>
<dbReference type="AlphaFoldDB" id="A0A1A6GX64"/>
<evidence type="ECO:0000256" key="7">
    <source>
        <dbReference type="SAM" id="SignalP"/>
    </source>
</evidence>
<accession>A0A1A6GX64</accession>
<dbReference type="GO" id="GO:0071897">
    <property type="term" value="P:DNA biosynthetic process"/>
    <property type="evidence" value="ECO:0007669"/>
    <property type="project" value="UniProtKB-KW"/>
</dbReference>
<dbReference type="PRINTS" id="PR00679">
    <property type="entry name" value="PROHIBITIN"/>
</dbReference>
<dbReference type="STRING" id="56216.A0A1A6GX64"/>
<keyword evidence="6" id="KW-0472">Membrane</keyword>
<dbReference type="OrthoDB" id="9628966at2759"/>
<comment type="function">
    <text evidence="5">In the plasma membrane, cooperates with CD86 to mediate CD86-signaling in B lymphocytes that regulates the level of IgG1 produced through the activation of distal signaling intermediates. Upon CD40 engagement, required to activate NF-kappa-B signaling pathway via phospholipase C and protein kinase C activation.</text>
</comment>
<evidence type="ECO:0000256" key="6">
    <source>
        <dbReference type="RuleBase" id="RU366048"/>
    </source>
</evidence>